<reference evidence="7" key="1">
    <citation type="submission" date="2013-05" db="EMBL/GenBank/DDBJ databases">
        <authorList>
            <person name="Yim A.K.Y."/>
            <person name="Chan T.F."/>
            <person name="Ji K.M."/>
            <person name="Liu X.Y."/>
            <person name="Zhou J.W."/>
            <person name="Li R.Q."/>
            <person name="Yang K.Y."/>
            <person name="Li J."/>
            <person name="Li M."/>
            <person name="Law P.T.W."/>
            <person name="Wu Y.L."/>
            <person name="Cai Z.L."/>
            <person name="Qin H."/>
            <person name="Bao Y."/>
            <person name="Leung R.K.K."/>
            <person name="Ng P.K.S."/>
            <person name="Zou J."/>
            <person name="Zhong X.J."/>
            <person name="Ran P.X."/>
            <person name="Zhong N.S."/>
            <person name="Liu Z.G."/>
            <person name="Tsui S.K.W."/>
        </authorList>
    </citation>
    <scope>NUCLEOTIDE SEQUENCE</scope>
    <source>
        <strain evidence="7">Derf</strain>
        <tissue evidence="7">Whole organism</tissue>
    </source>
</reference>
<keyword evidence="8" id="KW-1185">Reference proteome</keyword>
<dbReference type="Proteomes" id="UP000790347">
    <property type="component" value="Unassembled WGS sequence"/>
</dbReference>
<dbReference type="InterPro" id="IPR036388">
    <property type="entry name" value="WH-like_DNA-bd_sf"/>
</dbReference>
<dbReference type="InterPro" id="IPR013761">
    <property type="entry name" value="SAM/pointed_sf"/>
</dbReference>
<evidence type="ECO:0000256" key="1">
    <source>
        <dbReference type="ARBA" id="ARBA00005562"/>
    </source>
</evidence>
<organism evidence="7 8">
    <name type="scientific">Dermatophagoides farinae</name>
    <name type="common">American house dust mite</name>
    <dbReference type="NCBI Taxonomy" id="6954"/>
    <lineage>
        <taxon>Eukaryota</taxon>
        <taxon>Metazoa</taxon>
        <taxon>Ecdysozoa</taxon>
        <taxon>Arthropoda</taxon>
        <taxon>Chelicerata</taxon>
        <taxon>Arachnida</taxon>
        <taxon>Acari</taxon>
        <taxon>Acariformes</taxon>
        <taxon>Sarcoptiformes</taxon>
        <taxon>Astigmata</taxon>
        <taxon>Psoroptidia</taxon>
        <taxon>Analgoidea</taxon>
        <taxon>Pyroglyphidae</taxon>
        <taxon>Dermatophagoidinae</taxon>
        <taxon>Dermatophagoides</taxon>
    </lineage>
</organism>
<dbReference type="GO" id="GO:0000981">
    <property type="term" value="F:DNA-binding transcription factor activity, RNA polymerase II-specific"/>
    <property type="evidence" value="ECO:0007669"/>
    <property type="project" value="TreeGrafter"/>
</dbReference>
<dbReference type="PROSITE" id="PS51433">
    <property type="entry name" value="PNT"/>
    <property type="match status" value="1"/>
</dbReference>
<dbReference type="SUPFAM" id="SSF47769">
    <property type="entry name" value="SAM/Pointed domain"/>
    <property type="match status" value="1"/>
</dbReference>
<dbReference type="PRINTS" id="PR00454">
    <property type="entry name" value="ETSDOMAIN"/>
</dbReference>
<evidence type="ECO:0000259" key="6">
    <source>
        <dbReference type="PROSITE" id="PS51433"/>
    </source>
</evidence>
<dbReference type="SMART" id="SM00251">
    <property type="entry name" value="SAM_PNT"/>
    <property type="match status" value="1"/>
</dbReference>
<dbReference type="GO" id="GO:0043565">
    <property type="term" value="F:sequence-specific DNA binding"/>
    <property type="evidence" value="ECO:0007669"/>
    <property type="project" value="InterPro"/>
</dbReference>
<comment type="caution">
    <text evidence="7">The sequence shown here is derived from an EMBL/GenBank/DDBJ whole genome shotgun (WGS) entry which is preliminary data.</text>
</comment>
<dbReference type="GO" id="GO:0005634">
    <property type="term" value="C:nucleus"/>
    <property type="evidence" value="ECO:0007669"/>
    <property type="project" value="UniProtKB-SubCell"/>
</dbReference>
<dbReference type="Gene3D" id="1.10.150.50">
    <property type="entry name" value="Transcription Factor, Ets-1"/>
    <property type="match status" value="1"/>
</dbReference>
<dbReference type="InterPro" id="IPR036390">
    <property type="entry name" value="WH_DNA-bd_sf"/>
</dbReference>
<evidence type="ECO:0000313" key="8">
    <source>
        <dbReference type="Proteomes" id="UP000790347"/>
    </source>
</evidence>
<sequence>MASATSNNVYQQSQDFIPNNHHHNRQTGDISTLTFPPQTPQQQQQQQNFITINQFNIIDIHCQANGQTQQQIASPTPSSLPIMNNQTIRIKDEDRNDSYYHHHNYPQGPPSSSPGSSMSSDCDGRLMVDNRDYMSEIDHACKILAISADPYNWNQTDVRKWLMYQQRLHQLKSCTIIENGFRMDGMSLCELNLEDFHQRILSSLNMTNGNMETWNYATVLYQELNIWRNAITKMFEPDFTFFDSSSSTVEQSQNYDQFPVMNDNKSMMLVPYSRQAQSSSPTSEKSSSYCSSSSYGGQQMFSYGSHMDGYQNNVSQSLPMNTFYDPSSNNSVYSSSPSSSPQRSLYCSSPAGSISSASSMINNNYITNHMQQQQLPSSQQSVDHIALNQGKFPENSYTSMYQNVYGNDLSGHQEHMFYPQQLKSEYGSDDDMLSDDDPINGKCPMIISTQKCHQTPMSHQSATMKKPTFNGSRPHGSSTSIQLWQFLKELLSHPNQYENAIRWLERPRGVFKIEDSVRVARLWGQRKNRPAMNYDKLSRSIRQYYKKGIMKKTERAQRLVYQFCQPYAM</sequence>
<dbReference type="EMBL" id="ASGP02000003">
    <property type="protein sequence ID" value="KAH9516398.1"/>
    <property type="molecule type" value="Genomic_DNA"/>
</dbReference>
<dbReference type="PANTHER" id="PTHR11849">
    <property type="entry name" value="ETS"/>
    <property type="match status" value="1"/>
</dbReference>
<gene>
    <name evidence="7" type="ORF">DERF_007137</name>
</gene>
<proteinExistence type="inferred from homology"/>
<name>A0A922I0Q6_DERFA</name>
<reference evidence="7" key="2">
    <citation type="journal article" date="2022" name="Res Sq">
        <title>Comparative Genomics Reveals Insights into the Divergent Evolution of Astigmatic Mites and Household Pest Adaptations.</title>
        <authorList>
            <person name="Xiong Q."/>
            <person name="Wan A.T.-Y."/>
            <person name="Liu X.-Y."/>
            <person name="Fung C.S.-H."/>
            <person name="Xiao X."/>
            <person name="Malainual N."/>
            <person name="Hou J."/>
            <person name="Wang L."/>
            <person name="Wang M."/>
            <person name="Yang K."/>
            <person name="Cui Y."/>
            <person name="Leung E."/>
            <person name="Nong W."/>
            <person name="Shin S.-K."/>
            <person name="Au S."/>
            <person name="Jeong K.Y."/>
            <person name="Chew F.T."/>
            <person name="Hui J."/>
            <person name="Leung T.F."/>
            <person name="Tungtrongchitr A."/>
            <person name="Zhong N."/>
            <person name="Liu Z."/>
            <person name="Tsui S."/>
        </authorList>
    </citation>
    <scope>NUCLEOTIDE SEQUENCE</scope>
    <source>
        <strain evidence="7">Derf</strain>
        <tissue evidence="7">Whole organism</tissue>
    </source>
</reference>
<feature type="region of interest" description="Disordered" evidence="4">
    <location>
        <begin position="328"/>
        <end position="348"/>
    </location>
</feature>
<feature type="compositionally biased region" description="Low complexity" evidence="4">
    <location>
        <begin position="34"/>
        <end position="46"/>
    </location>
</feature>
<dbReference type="PROSITE" id="PS50061">
    <property type="entry name" value="ETS_DOMAIN_3"/>
    <property type="match status" value="1"/>
</dbReference>
<dbReference type="SMART" id="SM00413">
    <property type="entry name" value="ETS"/>
    <property type="match status" value="1"/>
</dbReference>
<dbReference type="PANTHER" id="PTHR11849:SF182">
    <property type="entry name" value="SAM POINTED DOMAIN-CONTAINING ETS TRANSCRIPTION FACTOR"/>
    <property type="match status" value="1"/>
</dbReference>
<keyword evidence="3" id="KW-0539">Nucleus</keyword>
<dbReference type="Gene3D" id="1.10.10.10">
    <property type="entry name" value="Winged helix-like DNA-binding domain superfamily/Winged helix DNA-binding domain"/>
    <property type="match status" value="1"/>
</dbReference>
<feature type="region of interest" description="Disordered" evidence="4">
    <location>
        <begin position="97"/>
        <end position="122"/>
    </location>
</feature>
<dbReference type="AlphaFoldDB" id="A0A922I0Q6"/>
<feature type="domain" description="PNT" evidence="6">
    <location>
        <begin position="132"/>
        <end position="231"/>
    </location>
</feature>
<dbReference type="InterPro" id="IPR046328">
    <property type="entry name" value="ETS_fam"/>
</dbReference>
<dbReference type="GO" id="GO:0030154">
    <property type="term" value="P:cell differentiation"/>
    <property type="evidence" value="ECO:0007669"/>
    <property type="project" value="TreeGrafter"/>
</dbReference>
<feature type="region of interest" description="Disordered" evidence="4">
    <location>
        <begin position="1"/>
        <end position="46"/>
    </location>
</feature>
<dbReference type="SUPFAM" id="SSF46785">
    <property type="entry name" value="Winged helix' DNA-binding domain"/>
    <property type="match status" value="1"/>
</dbReference>
<evidence type="ECO:0000256" key="4">
    <source>
        <dbReference type="SAM" id="MobiDB-lite"/>
    </source>
</evidence>
<evidence type="ECO:0000256" key="2">
    <source>
        <dbReference type="ARBA" id="ARBA00023125"/>
    </source>
</evidence>
<comment type="subcellular location">
    <subcellularLocation>
        <location evidence="3">Nucleus</location>
    </subcellularLocation>
</comment>
<keyword evidence="2 3" id="KW-0238">DNA-binding</keyword>
<evidence type="ECO:0000259" key="5">
    <source>
        <dbReference type="PROSITE" id="PS50061"/>
    </source>
</evidence>
<accession>A0A922I0Q6</accession>
<comment type="similarity">
    <text evidence="1 3">Belongs to the ETS family.</text>
</comment>
<feature type="compositionally biased region" description="Polar residues" evidence="4">
    <location>
        <begin position="1"/>
        <end position="17"/>
    </location>
</feature>
<feature type="domain" description="ETS" evidence="5">
    <location>
        <begin position="481"/>
        <end position="564"/>
    </location>
</feature>
<dbReference type="InterPro" id="IPR003118">
    <property type="entry name" value="Pointed_dom"/>
</dbReference>
<dbReference type="Pfam" id="PF00178">
    <property type="entry name" value="Ets"/>
    <property type="match status" value="1"/>
</dbReference>
<dbReference type="InterPro" id="IPR000418">
    <property type="entry name" value="Ets_dom"/>
</dbReference>
<dbReference type="PROSITE" id="PS00345">
    <property type="entry name" value="ETS_DOMAIN_1"/>
    <property type="match status" value="1"/>
</dbReference>
<dbReference type="PROSITE" id="PS00346">
    <property type="entry name" value="ETS_DOMAIN_2"/>
    <property type="match status" value="1"/>
</dbReference>
<evidence type="ECO:0000256" key="3">
    <source>
        <dbReference type="RuleBase" id="RU004019"/>
    </source>
</evidence>
<protein>
    <submittedName>
        <fullName evidence="7">Uncharacterized protein</fullName>
    </submittedName>
</protein>
<evidence type="ECO:0000313" key="7">
    <source>
        <dbReference type="EMBL" id="KAH9516398.1"/>
    </source>
</evidence>
<dbReference type="Pfam" id="PF02198">
    <property type="entry name" value="SAM_PNT"/>
    <property type="match status" value="1"/>
</dbReference>